<protein>
    <submittedName>
        <fullName evidence="3">Signal peptidase complex subunit 3</fullName>
    </submittedName>
</protein>
<reference evidence="1 2" key="2">
    <citation type="submission" date="2018-11" db="EMBL/GenBank/DDBJ databases">
        <authorList>
            <consortium name="Pathogen Informatics"/>
        </authorList>
    </citation>
    <scope>NUCLEOTIDE SEQUENCE [LARGE SCALE GENOMIC DNA]</scope>
</reference>
<dbReference type="AlphaFoldDB" id="A0A0R3TF95"/>
<gene>
    <name evidence="1" type="ORF">HNAJ_LOCUS5732</name>
</gene>
<name>A0A0R3TF95_RODNA</name>
<evidence type="ECO:0000313" key="3">
    <source>
        <dbReference type="WBParaSite" id="HNAJ_0000573501-mRNA-1"/>
    </source>
</evidence>
<proteinExistence type="predicted"/>
<evidence type="ECO:0000313" key="2">
    <source>
        <dbReference type="Proteomes" id="UP000278807"/>
    </source>
</evidence>
<dbReference type="EMBL" id="UZAE01005302">
    <property type="protein sequence ID" value="VDO01592.1"/>
    <property type="molecule type" value="Genomic_DNA"/>
</dbReference>
<reference evidence="3" key="1">
    <citation type="submission" date="2017-02" db="UniProtKB">
        <authorList>
            <consortium name="WormBaseParasite"/>
        </authorList>
    </citation>
    <scope>IDENTIFICATION</scope>
</reference>
<dbReference type="Proteomes" id="UP000278807">
    <property type="component" value="Unassembled WGS sequence"/>
</dbReference>
<accession>A0A0R3TF95</accession>
<organism evidence="3">
    <name type="scientific">Rodentolepis nana</name>
    <name type="common">Dwarf tapeworm</name>
    <name type="synonym">Hymenolepis nana</name>
    <dbReference type="NCBI Taxonomy" id="102285"/>
    <lineage>
        <taxon>Eukaryota</taxon>
        <taxon>Metazoa</taxon>
        <taxon>Spiralia</taxon>
        <taxon>Lophotrochozoa</taxon>
        <taxon>Platyhelminthes</taxon>
        <taxon>Cestoda</taxon>
        <taxon>Eucestoda</taxon>
        <taxon>Cyclophyllidea</taxon>
        <taxon>Hymenolepididae</taxon>
        <taxon>Rodentolepis</taxon>
    </lineage>
</organism>
<keyword evidence="2" id="KW-1185">Reference proteome</keyword>
<dbReference type="WBParaSite" id="HNAJ_0000573501-mRNA-1">
    <property type="protein sequence ID" value="HNAJ_0000573501-mRNA-1"/>
    <property type="gene ID" value="HNAJ_0000573501"/>
</dbReference>
<sequence>MSQDSTKFVGTANRHNKGGLVVQWSEYALVTLEVMDLTLRQEEPRILPPTLLLVAWSGFPSTGERAAFRLLYTPAVCPILRSNFSKPKDPEGYSTGKH</sequence>
<evidence type="ECO:0000313" key="1">
    <source>
        <dbReference type="EMBL" id="VDO01592.1"/>
    </source>
</evidence>